<sequence length="137" mass="16868">MIDILENKQYITDINSKWTFFKFPNGKEDRVATNIKLTDDLLDYFRNEYRFYKRMYEELNDISDKKRKEVDKLPRHTEEEITHVTLFEDMNMRTDNEKFKEKSYEVHGINSVTNNAFHMMMFYRGKVTRLLEMTIWR</sequence>
<evidence type="ECO:0000313" key="1">
    <source>
        <dbReference type="EMBL" id="DAF85615.1"/>
    </source>
</evidence>
<accession>A0A8S5TTX4</accession>
<dbReference type="EMBL" id="BK015927">
    <property type="protein sequence ID" value="DAF85615.1"/>
    <property type="molecule type" value="Genomic_DNA"/>
</dbReference>
<proteinExistence type="predicted"/>
<protein>
    <submittedName>
        <fullName evidence="1">Uncharacterized protein</fullName>
    </submittedName>
</protein>
<reference evidence="1" key="1">
    <citation type="journal article" date="2021" name="Proc. Natl. Acad. Sci. U.S.A.">
        <title>A Catalog of Tens of Thousands of Viruses from Human Metagenomes Reveals Hidden Associations with Chronic Diseases.</title>
        <authorList>
            <person name="Tisza M.J."/>
            <person name="Buck C.B."/>
        </authorList>
    </citation>
    <scope>NUCLEOTIDE SEQUENCE</scope>
    <source>
        <strain evidence="1">Ct5jB2</strain>
    </source>
</reference>
<organism evidence="1">
    <name type="scientific">Siphoviridae sp. ct5jB2</name>
    <dbReference type="NCBI Taxonomy" id="2825337"/>
    <lineage>
        <taxon>Viruses</taxon>
        <taxon>Duplodnaviria</taxon>
        <taxon>Heunggongvirae</taxon>
        <taxon>Uroviricota</taxon>
        <taxon>Caudoviricetes</taxon>
    </lineage>
</organism>
<name>A0A8S5TTX4_9CAUD</name>